<proteinExistence type="predicted"/>
<evidence type="ECO:0000313" key="2">
    <source>
        <dbReference type="EMBL" id="KAK4183643.1"/>
    </source>
</evidence>
<comment type="caution">
    <text evidence="2">The sequence shown here is derived from an EMBL/GenBank/DDBJ whole genome shotgun (WGS) entry which is preliminary data.</text>
</comment>
<keyword evidence="1" id="KW-0732">Signal</keyword>
<keyword evidence="3" id="KW-1185">Reference proteome</keyword>
<evidence type="ECO:0000256" key="1">
    <source>
        <dbReference type="SAM" id="SignalP"/>
    </source>
</evidence>
<evidence type="ECO:0000313" key="3">
    <source>
        <dbReference type="Proteomes" id="UP001302126"/>
    </source>
</evidence>
<organism evidence="2 3">
    <name type="scientific">Podospora australis</name>
    <dbReference type="NCBI Taxonomy" id="1536484"/>
    <lineage>
        <taxon>Eukaryota</taxon>
        <taxon>Fungi</taxon>
        <taxon>Dikarya</taxon>
        <taxon>Ascomycota</taxon>
        <taxon>Pezizomycotina</taxon>
        <taxon>Sordariomycetes</taxon>
        <taxon>Sordariomycetidae</taxon>
        <taxon>Sordariales</taxon>
        <taxon>Podosporaceae</taxon>
        <taxon>Podospora</taxon>
    </lineage>
</organism>
<reference evidence="2" key="2">
    <citation type="submission" date="2023-05" db="EMBL/GenBank/DDBJ databases">
        <authorList>
            <consortium name="Lawrence Berkeley National Laboratory"/>
            <person name="Steindorff A."/>
            <person name="Hensen N."/>
            <person name="Bonometti L."/>
            <person name="Westerberg I."/>
            <person name="Brannstrom I.O."/>
            <person name="Guillou S."/>
            <person name="Cros-Aarteil S."/>
            <person name="Calhoun S."/>
            <person name="Haridas S."/>
            <person name="Kuo A."/>
            <person name="Mondo S."/>
            <person name="Pangilinan J."/>
            <person name="Riley R."/>
            <person name="Labutti K."/>
            <person name="Andreopoulos B."/>
            <person name="Lipzen A."/>
            <person name="Chen C."/>
            <person name="Yanf M."/>
            <person name="Daum C."/>
            <person name="Ng V."/>
            <person name="Clum A."/>
            <person name="Ohm R."/>
            <person name="Martin F."/>
            <person name="Silar P."/>
            <person name="Natvig D."/>
            <person name="Lalanne C."/>
            <person name="Gautier V."/>
            <person name="Ament-Velasquez S.L."/>
            <person name="Kruys A."/>
            <person name="Hutchinson M.I."/>
            <person name="Powell A.J."/>
            <person name="Barry K."/>
            <person name="Miller A.N."/>
            <person name="Grigoriev I.V."/>
            <person name="Debuchy R."/>
            <person name="Gladieux P."/>
            <person name="Thoren M.H."/>
            <person name="Johannesson H."/>
        </authorList>
    </citation>
    <scope>NUCLEOTIDE SEQUENCE</scope>
    <source>
        <strain evidence="2">PSN309</strain>
    </source>
</reference>
<dbReference type="Proteomes" id="UP001302126">
    <property type="component" value="Unassembled WGS sequence"/>
</dbReference>
<feature type="signal peptide" evidence="1">
    <location>
        <begin position="1"/>
        <end position="16"/>
    </location>
</feature>
<protein>
    <submittedName>
        <fullName evidence="2">Uncharacterized protein</fullName>
    </submittedName>
</protein>
<name>A0AAN6WL54_9PEZI</name>
<reference evidence="2" key="1">
    <citation type="journal article" date="2023" name="Mol. Phylogenet. Evol.">
        <title>Genome-scale phylogeny and comparative genomics of the fungal order Sordariales.</title>
        <authorList>
            <person name="Hensen N."/>
            <person name="Bonometti L."/>
            <person name="Westerberg I."/>
            <person name="Brannstrom I.O."/>
            <person name="Guillou S."/>
            <person name="Cros-Aarteil S."/>
            <person name="Calhoun S."/>
            <person name="Haridas S."/>
            <person name="Kuo A."/>
            <person name="Mondo S."/>
            <person name="Pangilinan J."/>
            <person name="Riley R."/>
            <person name="LaButti K."/>
            <person name="Andreopoulos B."/>
            <person name="Lipzen A."/>
            <person name="Chen C."/>
            <person name="Yan M."/>
            <person name="Daum C."/>
            <person name="Ng V."/>
            <person name="Clum A."/>
            <person name="Steindorff A."/>
            <person name="Ohm R.A."/>
            <person name="Martin F."/>
            <person name="Silar P."/>
            <person name="Natvig D.O."/>
            <person name="Lalanne C."/>
            <person name="Gautier V."/>
            <person name="Ament-Velasquez S.L."/>
            <person name="Kruys A."/>
            <person name="Hutchinson M.I."/>
            <person name="Powell A.J."/>
            <person name="Barry K."/>
            <person name="Miller A.N."/>
            <person name="Grigoriev I.V."/>
            <person name="Debuchy R."/>
            <person name="Gladieux P."/>
            <person name="Hiltunen Thoren M."/>
            <person name="Johannesson H."/>
        </authorList>
    </citation>
    <scope>NUCLEOTIDE SEQUENCE</scope>
    <source>
        <strain evidence="2">PSN309</strain>
    </source>
</reference>
<gene>
    <name evidence="2" type="ORF">QBC35DRAFT_92459</name>
</gene>
<dbReference type="AlphaFoldDB" id="A0AAN6WL54"/>
<feature type="chain" id="PRO_5042864973" evidence="1">
    <location>
        <begin position="17"/>
        <end position="111"/>
    </location>
</feature>
<dbReference type="EMBL" id="MU864534">
    <property type="protein sequence ID" value="KAK4183643.1"/>
    <property type="molecule type" value="Genomic_DNA"/>
</dbReference>
<sequence>MHSIFILAALPLTALAAVNGRCTGSAATGNWGTHGICVTTGTCNSFAGAYKTGACPNDPDNVKCCVIGVTPAAATNPCGGASWCTWTGNSCGGSWVSNYCPGGSNYKCCRY</sequence>
<accession>A0AAN6WL54</accession>